<keyword evidence="2" id="KW-0813">Transport</keyword>
<evidence type="ECO:0000256" key="6">
    <source>
        <dbReference type="SAM" id="Phobius"/>
    </source>
</evidence>
<evidence type="ECO:0000256" key="4">
    <source>
        <dbReference type="ARBA" id="ARBA00022989"/>
    </source>
</evidence>
<dbReference type="PROSITE" id="PS50850">
    <property type="entry name" value="MFS"/>
    <property type="match status" value="1"/>
</dbReference>
<evidence type="ECO:0000313" key="8">
    <source>
        <dbReference type="EMBL" id="MFC3907485.1"/>
    </source>
</evidence>
<keyword evidence="4 6" id="KW-1133">Transmembrane helix</keyword>
<protein>
    <submittedName>
        <fullName evidence="8">Multidrug effflux MFS transporter</fullName>
    </submittedName>
</protein>
<dbReference type="CDD" id="cd17320">
    <property type="entry name" value="MFS_MdfA_MDR_like"/>
    <property type="match status" value="1"/>
</dbReference>
<dbReference type="PANTHER" id="PTHR23502:SF132">
    <property type="entry name" value="POLYAMINE TRANSPORTER 2-RELATED"/>
    <property type="match status" value="1"/>
</dbReference>
<gene>
    <name evidence="8" type="ORF">ACFORL_00140</name>
</gene>
<feature type="transmembrane region" description="Helical" evidence="6">
    <location>
        <begin position="307"/>
        <end position="329"/>
    </location>
</feature>
<name>A0ABV8CB19_9GAMM</name>
<feature type="transmembrane region" description="Helical" evidence="6">
    <location>
        <begin position="368"/>
        <end position="386"/>
    </location>
</feature>
<feature type="transmembrane region" description="Helical" evidence="6">
    <location>
        <begin position="45"/>
        <end position="64"/>
    </location>
</feature>
<dbReference type="PANTHER" id="PTHR23502">
    <property type="entry name" value="MAJOR FACILITATOR SUPERFAMILY"/>
    <property type="match status" value="1"/>
</dbReference>
<evidence type="ECO:0000313" key="9">
    <source>
        <dbReference type="Proteomes" id="UP001595758"/>
    </source>
</evidence>
<dbReference type="Pfam" id="PF07690">
    <property type="entry name" value="MFS_1"/>
    <property type="match status" value="1"/>
</dbReference>
<feature type="transmembrane region" description="Helical" evidence="6">
    <location>
        <begin position="250"/>
        <end position="269"/>
    </location>
</feature>
<sequence>MVNNKIQVFYIGFLSAFSLIVFDLYQPALPAITNYFHTTHAAAQLTLNLFFFVFGISQLIWGPLIDHYGRVRILNYSLYLFTFATLVCVFATSIEILIIARTLQGFTVCCANIVAFSSSRDISDAVERAQRLSFISMIVSVSPIISPLIGSIIFINFGWRATFIFMILIGFVLFWLSSINLEESPFWKKKEHHVSIIQSLMDYRVILSHKKLWRYIAIISFSYSCIMITVTNASFIIIDNLHRDPLTYAVIFASNGVTMVLGNYLGIYLRTKRPMIWNIHFGSATLLFSATLMLALFYFYGLTLLTLAPVLIINLGICFTNAPSLSLALSEYTDNAGTATAILNMSRMVFASIISAISGITIAYSPLYLPWFYFLCALACFLIAYGRGTENK</sequence>
<evidence type="ECO:0000259" key="7">
    <source>
        <dbReference type="PROSITE" id="PS50850"/>
    </source>
</evidence>
<evidence type="ECO:0000256" key="1">
    <source>
        <dbReference type="ARBA" id="ARBA00004141"/>
    </source>
</evidence>
<organism evidence="8 9">
    <name type="scientific">Legionella dresdenensis</name>
    <dbReference type="NCBI Taxonomy" id="450200"/>
    <lineage>
        <taxon>Bacteria</taxon>
        <taxon>Pseudomonadati</taxon>
        <taxon>Pseudomonadota</taxon>
        <taxon>Gammaproteobacteria</taxon>
        <taxon>Legionellales</taxon>
        <taxon>Legionellaceae</taxon>
        <taxon>Legionella</taxon>
    </lineage>
</organism>
<dbReference type="Proteomes" id="UP001595758">
    <property type="component" value="Unassembled WGS sequence"/>
</dbReference>
<dbReference type="InterPro" id="IPR011701">
    <property type="entry name" value="MFS"/>
</dbReference>
<comment type="subcellular location">
    <subcellularLocation>
        <location evidence="1">Membrane</location>
        <topology evidence="1">Multi-pass membrane protein</topology>
    </subcellularLocation>
</comment>
<evidence type="ECO:0000256" key="2">
    <source>
        <dbReference type="ARBA" id="ARBA00022448"/>
    </source>
</evidence>
<feature type="transmembrane region" description="Helical" evidence="6">
    <location>
        <begin position="105"/>
        <end position="122"/>
    </location>
</feature>
<feature type="transmembrane region" description="Helical" evidence="6">
    <location>
        <begin position="7"/>
        <end position="25"/>
    </location>
</feature>
<evidence type="ECO:0000256" key="5">
    <source>
        <dbReference type="ARBA" id="ARBA00023136"/>
    </source>
</evidence>
<reference evidence="9" key="1">
    <citation type="journal article" date="2019" name="Int. J. Syst. Evol. Microbiol.">
        <title>The Global Catalogue of Microorganisms (GCM) 10K type strain sequencing project: providing services to taxonomists for standard genome sequencing and annotation.</title>
        <authorList>
            <consortium name="The Broad Institute Genomics Platform"/>
            <consortium name="The Broad Institute Genome Sequencing Center for Infectious Disease"/>
            <person name="Wu L."/>
            <person name="Ma J."/>
        </authorList>
    </citation>
    <scope>NUCLEOTIDE SEQUENCE [LARGE SCALE GENOMIC DNA]</scope>
    <source>
        <strain evidence="9">CCUG 59858</strain>
    </source>
</reference>
<dbReference type="SUPFAM" id="SSF103473">
    <property type="entry name" value="MFS general substrate transporter"/>
    <property type="match status" value="1"/>
</dbReference>
<dbReference type="InterPro" id="IPR020846">
    <property type="entry name" value="MFS_dom"/>
</dbReference>
<dbReference type="InterPro" id="IPR036259">
    <property type="entry name" value="MFS_trans_sf"/>
</dbReference>
<feature type="domain" description="Major facilitator superfamily (MFS) profile" evidence="7">
    <location>
        <begin position="4"/>
        <end position="392"/>
    </location>
</feature>
<proteinExistence type="predicted"/>
<comment type="caution">
    <text evidence="8">The sequence shown here is derived from an EMBL/GenBank/DDBJ whole genome shotgun (WGS) entry which is preliminary data.</text>
</comment>
<accession>A0ABV8CB19</accession>
<dbReference type="Gene3D" id="1.20.1720.10">
    <property type="entry name" value="Multidrug resistance protein D"/>
    <property type="match status" value="1"/>
</dbReference>
<feature type="transmembrane region" description="Helical" evidence="6">
    <location>
        <begin position="341"/>
        <end position="362"/>
    </location>
</feature>
<feature type="transmembrane region" description="Helical" evidence="6">
    <location>
        <begin position="134"/>
        <end position="155"/>
    </location>
</feature>
<dbReference type="RefSeq" id="WP_382339888.1">
    <property type="nucleotide sequence ID" value="NZ_JBHSAB010000001.1"/>
</dbReference>
<feature type="transmembrane region" description="Helical" evidence="6">
    <location>
        <begin position="161"/>
        <end position="181"/>
    </location>
</feature>
<feature type="transmembrane region" description="Helical" evidence="6">
    <location>
        <begin position="281"/>
        <end position="301"/>
    </location>
</feature>
<keyword evidence="5 6" id="KW-0472">Membrane</keyword>
<keyword evidence="9" id="KW-1185">Reference proteome</keyword>
<feature type="transmembrane region" description="Helical" evidence="6">
    <location>
        <begin position="76"/>
        <end position="99"/>
    </location>
</feature>
<evidence type="ECO:0000256" key="3">
    <source>
        <dbReference type="ARBA" id="ARBA00022692"/>
    </source>
</evidence>
<keyword evidence="3 6" id="KW-0812">Transmembrane</keyword>
<dbReference type="EMBL" id="JBHSAB010000001">
    <property type="protein sequence ID" value="MFC3907485.1"/>
    <property type="molecule type" value="Genomic_DNA"/>
</dbReference>
<feature type="transmembrane region" description="Helical" evidence="6">
    <location>
        <begin position="212"/>
        <end position="238"/>
    </location>
</feature>